<reference evidence="11" key="1">
    <citation type="submission" date="2025-08" db="UniProtKB">
        <authorList>
            <consortium name="RefSeq"/>
        </authorList>
    </citation>
    <scope>IDENTIFICATION</scope>
    <source>
        <tissue evidence="11">Ear skin</tissue>
    </source>
</reference>
<evidence type="ECO:0000259" key="6">
    <source>
        <dbReference type="PROSITE" id="PS50003"/>
    </source>
</evidence>
<dbReference type="SMART" id="SM00233">
    <property type="entry name" value="PH"/>
    <property type="match status" value="2"/>
</dbReference>
<name>A0A8B8SN69_CAMFR</name>
<dbReference type="SMART" id="SM00325">
    <property type="entry name" value="RhoGEF"/>
    <property type="match status" value="1"/>
</dbReference>
<dbReference type="InterPro" id="IPR000219">
    <property type="entry name" value="DH_dom"/>
</dbReference>
<accession>A0A8B8SN69</accession>
<dbReference type="Pfam" id="PF00617">
    <property type="entry name" value="RasGEF"/>
    <property type="match status" value="1"/>
</dbReference>
<feature type="region of interest" description="Disordered" evidence="5">
    <location>
        <begin position="710"/>
        <end position="745"/>
    </location>
</feature>
<feature type="domain" description="PH" evidence="6">
    <location>
        <begin position="470"/>
        <end position="588"/>
    </location>
</feature>
<feature type="coiled-coil region" evidence="4">
    <location>
        <begin position="161"/>
        <end position="188"/>
    </location>
</feature>
<dbReference type="Gene3D" id="1.20.870.10">
    <property type="entry name" value="Son of sevenless (SoS) protein Chain: S domain 1"/>
    <property type="match status" value="2"/>
</dbReference>
<dbReference type="KEGG" id="cfr:102505383"/>
<dbReference type="SUPFAM" id="SSF48065">
    <property type="entry name" value="DBL homology domain (DH-domain)"/>
    <property type="match status" value="1"/>
</dbReference>
<evidence type="ECO:0000256" key="5">
    <source>
        <dbReference type="SAM" id="MobiDB-lite"/>
    </source>
</evidence>
<dbReference type="GO" id="GO:0005085">
    <property type="term" value="F:guanyl-nucleotide exchange factor activity"/>
    <property type="evidence" value="ECO:0007669"/>
    <property type="project" value="UniProtKB-KW"/>
</dbReference>
<dbReference type="CDD" id="cd00160">
    <property type="entry name" value="RhoGEF"/>
    <property type="match status" value="1"/>
</dbReference>
<dbReference type="SUPFAM" id="SSF48366">
    <property type="entry name" value="Ras GEF"/>
    <property type="match status" value="1"/>
</dbReference>
<dbReference type="FunFam" id="1.20.870.10:FF:000004">
    <property type="entry name" value="Ras-specific guanine nucleotide-releasing factor 1 isoform 2"/>
    <property type="match status" value="1"/>
</dbReference>
<dbReference type="InterPro" id="IPR011993">
    <property type="entry name" value="PH-like_dom_sf"/>
</dbReference>
<dbReference type="InterPro" id="IPR001895">
    <property type="entry name" value="RASGEF_cat_dom"/>
</dbReference>
<keyword evidence="10" id="KW-1185">Reference proteome</keyword>
<dbReference type="PROSITE" id="PS50009">
    <property type="entry name" value="RASGEF_CAT"/>
    <property type="match status" value="1"/>
</dbReference>
<dbReference type="InterPro" id="IPR000651">
    <property type="entry name" value="Ras-like_Gua-exchang_fac_N"/>
</dbReference>
<dbReference type="RefSeq" id="XP_032331194.1">
    <property type="nucleotide sequence ID" value="XM_032475303.1"/>
</dbReference>
<keyword evidence="1 3" id="KW-0344">Guanine-nucleotide releasing factor</keyword>
<sequence>MQKSVRYNEGHALYLAFLARKEGTKRGFLSKKAAEASRWHEKWFALYQNVLFYFEGEQSGRPAGMYLLEGCSCERALAPPRAGAGPGGARDALDKQYYFTVLFGHEGQKPLELRCEEEQDGKEWMEAIHQASYADILIEREVLMQKYIHLVQIVETEKIAANQLRHQLEDQDTEIERLKSEIVALNKTKERMRPYQSNQEDEDPDIKKIKKVQSFMRGWLCRRKWKTIVQDYICSPHAESMRKRNQIVFTMVEAESEYVHQLYVLVNGFLRPLRMAASSKKPPISHDDVSSIFLNSETIMFLHEIFHQGLKARIANWPTLILADLFDILLPMLNIYQEFVRNHQYSLQVLANCKQNRDFDKLLKQYEANPACEGRMLETFLTYPMFQIPRYIITLHELLAHTPHEHVERKSLEFAKSKLEELSRVMHDEVSDTENIRKNLAIERMIVEGCDILLDTSQTFIRQGSLIQVPSVERGKLSKVRLGSLSLKKEGERQCFLFTKHFLICTRSSGGKLHLLKTGGVLSLIECTLVEEPDASDDDSKGSGQVFGHLDFKIVVEPPDAAPFTVVLLAPSRQEKAAWTSDISQCVDNIRCNGLMTIVFEENSKVTVPHMIKSDARLHKDDTDICFSKTLNSCKVPQIRYASVERLLERLTDLRFLSIDFLNTFLHTYRIFTTAAVVLGKLSDIYKRPFTSIPVRSLELFFATSQNNRGEHLVDGKSPRLCRKFSSPPPLAVSRTSSPVRARKLSLTSPLNSRIGALDLTTSSASSSPTTTHSPAASPPPHTGKVPLDLSRGLSSPEQSPGSVEEHVDNPRVDLCNKLKRSIQRAVLESAPVDRAGVEGSPAADATELSPCRSPSTPRHLRYRQPGGQTADNSHCSVSPASAFAIATAAAGHGSPPGFNNTERTCDKEFIIRRTATNRVLNVLRHWVSKHAQDFELNNELKMNVLNLLEEVLRDPDLLPQERKATANILRALSQDDQDDIHLKLEDIIQLADCPKAECFETLSAMELAEQITLLDHIVFRSIPYEEFLGQGWMKLDKNERTPYIMKTSQHFNDMSNLVASQIMNYADVSSRANAIEKWVAVADICRCLHNYNGVLEITSALNRSAIYRLKKTWAKVSKQTKALMDKLQKTVSSEGRFKNLRETLKNCNPPAVPYLGMYLTDLAFIEEGTPNFTEEGLVNFSKMRMISHIIREIRQFQQTSYRIDHQPKVTHYLLDKALIIDEDTLYELSLKIEPRLPA</sequence>
<gene>
    <name evidence="11" type="primary">RASGRF2</name>
</gene>
<feature type="domain" description="DH" evidence="8">
    <location>
        <begin position="243"/>
        <end position="429"/>
    </location>
</feature>
<dbReference type="Pfam" id="PF00618">
    <property type="entry name" value="RasGEF_N"/>
    <property type="match status" value="1"/>
</dbReference>
<dbReference type="InterPro" id="IPR035899">
    <property type="entry name" value="DBL_dom_sf"/>
</dbReference>
<dbReference type="CDD" id="cd13261">
    <property type="entry name" value="PH_RasGRF1_2"/>
    <property type="match status" value="1"/>
</dbReference>
<keyword evidence="4" id="KW-0175">Coiled coil</keyword>
<feature type="domain" description="Ras-GEF" evidence="7">
    <location>
        <begin position="1004"/>
        <end position="1236"/>
    </location>
</feature>
<dbReference type="CTD" id="5924"/>
<protein>
    <submittedName>
        <fullName evidence="11">Ras-specific guanine nucleotide-releasing factor 2 isoform X1</fullName>
    </submittedName>
</protein>
<dbReference type="InterPro" id="IPR023578">
    <property type="entry name" value="Ras_GEF_dom_sf"/>
</dbReference>
<feature type="compositionally biased region" description="Polar residues" evidence="5">
    <location>
        <begin position="793"/>
        <end position="802"/>
    </location>
</feature>
<dbReference type="Proteomes" id="UP000694856">
    <property type="component" value="Chromosome 3"/>
</dbReference>
<feature type="compositionally biased region" description="Low complexity" evidence="5">
    <location>
        <begin position="761"/>
        <end position="776"/>
    </location>
</feature>
<feature type="domain" description="N-terminal Ras-GEF" evidence="9">
    <location>
        <begin position="635"/>
        <end position="756"/>
    </location>
</feature>
<evidence type="ECO:0000256" key="1">
    <source>
        <dbReference type="ARBA" id="ARBA00022658"/>
    </source>
</evidence>
<dbReference type="PROSITE" id="PS50096">
    <property type="entry name" value="IQ"/>
    <property type="match status" value="1"/>
</dbReference>
<dbReference type="SUPFAM" id="SSF50729">
    <property type="entry name" value="PH domain-like"/>
    <property type="match status" value="2"/>
</dbReference>
<dbReference type="Gene3D" id="1.10.840.10">
    <property type="entry name" value="Ras guanine-nucleotide exchange factors catalytic domain"/>
    <property type="match status" value="1"/>
</dbReference>
<dbReference type="PROSITE" id="PS50010">
    <property type="entry name" value="DH_2"/>
    <property type="match status" value="1"/>
</dbReference>
<dbReference type="FunFam" id="2.30.29.30:FF:000176">
    <property type="entry name" value="ras-specific guanine nucleotide-releasing factor 1 isoform X2"/>
    <property type="match status" value="1"/>
</dbReference>
<dbReference type="InterPro" id="IPR036964">
    <property type="entry name" value="RASGEF_cat_dom_sf"/>
</dbReference>
<dbReference type="Gene3D" id="2.30.29.30">
    <property type="entry name" value="Pleckstrin-homology domain (PH domain)/Phosphotyrosine-binding domain (PTB)"/>
    <property type="match status" value="2"/>
</dbReference>
<dbReference type="PANTHER" id="PTHR23113:SF187">
    <property type="entry name" value="RAS-SPECIFIC GUANINE NUCLEOTIDE-RELEASING FACTOR 2"/>
    <property type="match status" value="1"/>
</dbReference>
<dbReference type="AlphaFoldDB" id="A0A8B8SN69"/>
<evidence type="ECO:0000256" key="4">
    <source>
        <dbReference type="SAM" id="Coils"/>
    </source>
</evidence>
<proteinExistence type="predicted"/>
<keyword evidence="2" id="KW-0677">Repeat</keyword>
<dbReference type="FunFam" id="1.20.900.10:FF:000005">
    <property type="entry name" value="Ras-specific guanine nucleotide-releasing factor 1 isoform 2"/>
    <property type="match status" value="1"/>
</dbReference>
<dbReference type="SMART" id="SM00147">
    <property type="entry name" value="RasGEF"/>
    <property type="match status" value="1"/>
</dbReference>
<dbReference type="PROSITE" id="PS50212">
    <property type="entry name" value="RASGEF_NTER"/>
    <property type="match status" value="1"/>
</dbReference>
<dbReference type="CDD" id="cd00155">
    <property type="entry name" value="RasGEF"/>
    <property type="match status" value="1"/>
</dbReference>
<evidence type="ECO:0000256" key="3">
    <source>
        <dbReference type="PROSITE-ProRule" id="PRU00168"/>
    </source>
</evidence>
<feature type="region of interest" description="Disordered" evidence="5">
    <location>
        <begin position="834"/>
        <end position="876"/>
    </location>
</feature>
<dbReference type="FunFam" id="1.20.870.10:FF:000006">
    <property type="entry name" value="ras-specific guanine nucleotide-releasing factor 1 isoform X1"/>
    <property type="match status" value="1"/>
</dbReference>
<feature type="region of interest" description="Disordered" evidence="5">
    <location>
        <begin position="761"/>
        <end position="811"/>
    </location>
</feature>
<dbReference type="InterPro" id="IPR019804">
    <property type="entry name" value="Ras_G-nucl-exch_fac_CS"/>
</dbReference>
<feature type="compositionally biased region" description="Polar residues" evidence="5">
    <location>
        <begin position="867"/>
        <end position="876"/>
    </location>
</feature>
<dbReference type="FunFam" id="1.10.840.10:FF:000004">
    <property type="entry name" value="ras-specific guanine nucleotide-releasing factor 2 isoform X1"/>
    <property type="match status" value="1"/>
</dbReference>
<evidence type="ECO:0000259" key="7">
    <source>
        <dbReference type="PROSITE" id="PS50009"/>
    </source>
</evidence>
<dbReference type="Gene3D" id="1.20.900.10">
    <property type="entry name" value="Dbl homology (DH) domain"/>
    <property type="match status" value="1"/>
</dbReference>
<dbReference type="PANTHER" id="PTHR23113">
    <property type="entry name" value="GUANINE NUCLEOTIDE EXCHANGE FACTOR"/>
    <property type="match status" value="1"/>
</dbReference>
<feature type="domain" description="PH" evidence="6">
    <location>
        <begin position="22"/>
        <end position="133"/>
    </location>
</feature>
<dbReference type="PROSITE" id="PS50003">
    <property type="entry name" value="PH_DOMAIN"/>
    <property type="match status" value="2"/>
</dbReference>
<dbReference type="SMART" id="SM00229">
    <property type="entry name" value="RasGEFN"/>
    <property type="match status" value="2"/>
</dbReference>
<dbReference type="Pfam" id="PF00621">
    <property type="entry name" value="RhoGEF"/>
    <property type="match status" value="1"/>
</dbReference>
<dbReference type="InterPro" id="IPR001849">
    <property type="entry name" value="PH_domain"/>
</dbReference>
<dbReference type="InterPro" id="IPR008937">
    <property type="entry name" value="Ras-like_GEF"/>
</dbReference>
<organism evidence="10 11">
    <name type="scientific">Camelus ferus</name>
    <name type="common">Wild bactrian camel</name>
    <name type="synonym">Camelus bactrianus ferus</name>
    <dbReference type="NCBI Taxonomy" id="419612"/>
    <lineage>
        <taxon>Eukaryota</taxon>
        <taxon>Metazoa</taxon>
        <taxon>Chordata</taxon>
        <taxon>Craniata</taxon>
        <taxon>Vertebrata</taxon>
        <taxon>Euteleostomi</taxon>
        <taxon>Mammalia</taxon>
        <taxon>Eutheria</taxon>
        <taxon>Laurasiatheria</taxon>
        <taxon>Artiodactyla</taxon>
        <taxon>Tylopoda</taxon>
        <taxon>Camelidae</taxon>
        <taxon>Camelus</taxon>
    </lineage>
</organism>
<dbReference type="CDD" id="cd00821">
    <property type="entry name" value="PH"/>
    <property type="match status" value="1"/>
</dbReference>
<dbReference type="Pfam" id="PF00169">
    <property type="entry name" value="PH"/>
    <property type="match status" value="1"/>
</dbReference>
<dbReference type="PROSITE" id="PS00720">
    <property type="entry name" value="RASGEF"/>
    <property type="match status" value="1"/>
</dbReference>
<evidence type="ECO:0000313" key="10">
    <source>
        <dbReference type="Proteomes" id="UP000694856"/>
    </source>
</evidence>
<dbReference type="GeneID" id="102505383"/>
<evidence type="ECO:0000259" key="8">
    <source>
        <dbReference type="PROSITE" id="PS50010"/>
    </source>
</evidence>
<dbReference type="GO" id="GO:0005886">
    <property type="term" value="C:plasma membrane"/>
    <property type="evidence" value="ECO:0007669"/>
    <property type="project" value="TreeGrafter"/>
</dbReference>
<dbReference type="FunFam" id="2.30.29.30:FF:000117">
    <property type="entry name" value="ras-specific guanine nucleotide-releasing factor 1 isoform X2"/>
    <property type="match status" value="1"/>
</dbReference>
<dbReference type="GO" id="GO:0007265">
    <property type="term" value="P:Ras protein signal transduction"/>
    <property type="evidence" value="ECO:0007669"/>
    <property type="project" value="TreeGrafter"/>
</dbReference>
<evidence type="ECO:0000259" key="9">
    <source>
        <dbReference type="PROSITE" id="PS50212"/>
    </source>
</evidence>
<evidence type="ECO:0000256" key="2">
    <source>
        <dbReference type="ARBA" id="ARBA00022737"/>
    </source>
</evidence>
<evidence type="ECO:0000313" key="11">
    <source>
        <dbReference type="RefSeq" id="XP_032331194.1"/>
    </source>
</evidence>